<proteinExistence type="predicted"/>
<dbReference type="Proteomes" id="UP001153954">
    <property type="component" value="Unassembled WGS sequence"/>
</dbReference>
<dbReference type="EMBL" id="CAKOGL010000007">
    <property type="protein sequence ID" value="CAH2087811.1"/>
    <property type="molecule type" value="Genomic_DNA"/>
</dbReference>
<accession>A0AAU9TL23</accession>
<gene>
    <name evidence="2" type="ORF">EEDITHA_LOCUS4031</name>
</gene>
<name>A0AAU9TL23_EUPED</name>
<evidence type="ECO:0000313" key="2">
    <source>
        <dbReference type="EMBL" id="CAH2087811.1"/>
    </source>
</evidence>
<evidence type="ECO:0000256" key="1">
    <source>
        <dbReference type="SAM" id="SignalP"/>
    </source>
</evidence>
<sequence>MLKLTSALSVVTWYVLQIRADMLGPGIYSLTSLDKCPIELEEEIVIFDIYKHKLNRTHDGISVDAIFHDGVGDNYGGLVEICKFVDGGCKRAQVLSDNSFANMVREYGSEENIINLFTLANIDPPNFPIPKGTHHVQDFIMNYCKLPRDGFYGKFEAMGYLLRGTDKVGCIKAVMEFNEFDDDKSCD</sequence>
<keyword evidence="3" id="KW-1185">Reference proteome</keyword>
<reference evidence="2" key="1">
    <citation type="submission" date="2022-03" db="EMBL/GenBank/DDBJ databases">
        <authorList>
            <person name="Tunstrom K."/>
        </authorList>
    </citation>
    <scope>NUCLEOTIDE SEQUENCE</scope>
</reference>
<organism evidence="2 3">
    <name type="scientific">Euphydryas editha</name>
    <name type="common">Edith's checkerspot</name>
    <dbReference type="NCBI Taxonomy" id="104508"/>
    <lineage>
        <taxon>Eukaryota</taxon>
        <taxon>Metazoa</taxon>
        <taxon>Ecdysozoa</taxon>
        <taxon>Arthropoda</taxon>
        <taxon>Hexapoda</taxon>
        <taxon>Insecta</taxon>
        <taxon>Pterygota</taxon>
        <taxon>Neoptera</taxon>
        <taxon>Endopterygota</taxon>
        <taxon>Lepidoptera</taxon>
        <taxon>Glossata</taxon>
        <taxon>Ditrysia</taxon>
        <taxon>Papilionoidea</taxon>
        <taxon>Nymphalidae</taxon>
        <taxon>Nymphalinae</taxon>
        <taxon>Euphydryas</taxon>
    </lineage>
</organism>
<protein>
    <submittedName>
        <fullName evidence="2">Uncharacterized protein</fullName>
    </submittedName>
</protein>
<feature type="chain" id="PRO_5043358947" evidence="1">
    <location>
        <begin position="21"/>
        <end position="187"/>
    </location>
</feature>
<keyword evidence="1" id="KW-0732">Signal</keyword>
<dbReference type="AlphaFoldDB" id="A0AAU9TL23"/>
<feature type="signal peptide" evidence="1">
    <location>
        <begin position="1"/>
        <end position="20"/>
    </location>
</feature>
<comment type="caution">
    <text evidence="2">The sequence shown here is derived from an EMBL/GenBank/DDBJ whole genome shotgun (WGS) entry which is preliminary data.</text>
</comment>
<evidence type="ECO:0000313" key="3">
    <source>
        <dbReference type="Proteomes" id="UP001153954"/>
    </source>
</evidence>